<proteinExistence type="predicted"/>
<protein>
    <submittedName>
        <fullName evidence="1">Uncharacterized protein</fullName>
    </submittedName>
</protein>
<accession>A0A6J5WE07</accession>
<dbReference type="AlphaFoldDB" id="A0A6J5WE07"/>
<organism evidence="1 2">
    <name type="scientific">Prunus armeniaca</name>
    <name type="common">Apricot</name>
    <name type="synonym">Armeniaca vulgaris</name>
    <dbReference type="NCBI Taxonomy" id="36596"/>
    <lineage>
        <taxon>Eukaryota</taxon>
        <taxon>Viridiplantae</taxon>
        <taxon>Streptophyta</taxon>
        <taxon>Embryophyta</taxon>
        <taxon>Tracheophyta</taxon>
        <taxon>Spermatophyta</taxon>
        <taxon>Magnoliopsida</taxon>
        <taxon>eudicotyledons</taxon>
        <taxon>Gunneridae</taxon>
        <taxon>Pentapetalae</taxon>
        <taxon>rosids</taxon>
        <taxon>fabids</taxon>
        <taxon>Rosales</taxon>
        <taxon>Rosaceae</taxon>
        <taxon>Amygdaloideae</taxon>
        <taxon>Amygdaleae</taxon>
        <taxon>Prunus</taxon>
    </lineage>
</organism>
<gene>
    <name evidence="1" type="ORF">ORAREDHAP_LOCUS11021</name>
</gene>
<dbReference type="Proteomes" id="UP000507245">
    <property type="component" value="Unassembled WGS sequence"/>
</dbReference>
<dbReference type="EMBL" id="CAEKKB010000002">
    <property type="protein sequence ID" value="CAB4298563.1"/>
    <property type="molecule type" value="Genomic_DNA"/>
</dbReference>
<sequence>MNNQTKEGIIKTWLPSSKVAMPNMPGSNPDEINVKDARKTASEFDLALLKVERREVKCQKWLRNEELVELLNLEMRNLQLERALPLLLLSSENNLVVSKVKAREILSLWILRQVERPRKVLQTKLAINRGAGLDVLEHKSRCSPIHNRLLLSQT</sequence>
<reference evidence="2" key="1">
    <citation type="journal article" date="2020" name="Genome Biol.">
        <title>Gamete binning: chromosome-level and haplotype-resolved genome assembly enabled by high-throughput single-cell sequencing of gamete genomes.</title>
        <authorList>
            <person name="Campoy J.A."/>
            <person name="Sun H."/>
            <person name="Goel M."/>
            <person name="Jiao W.-B."/>
            <person name="Folz-Donahue K."/>
            <person name="Wang N."/>
            <person name="Rubio M."/>
            <person name="Liu C."/>
            <person name="Kukat C."/>
            <person name="Ruiz D."/>
            <person name="Huettel B."/>
            <person name="Schneeberger K."/>
        </authorList>
    </citation>
    <scope>NUCLEOTIDE SEQUENCE [LARGE SCALE GENOMIC DNA]</scope>
    <source>
        <strain evidence="2">cv. Rojo Pasion</strain>
    </source>
</reference>
<keyword evidence="2" id="KW-1185">Reference proteome</keyword>
<name>A0A6J5WE07_PRUAR</name>
<evidence type="ECO:0000313" key="2">
    <source>
        <dbReference type="Proteomes" id="UP000507245"/>
    </source>
</evidence>
<evidence type="ECO:0000313" key="1">
    <source>
        <dbReference type="EMBL" id="CAB4298563.1"/>
    </source>
</evidence>